<keyword evidence="6 7" id="KW-0129">CBS domain</keyword>
<dbReference type="Proteomes" id="UP000823614">
    <property type="component" value="Unassembled WGS sequence"/>
</dbReference>
<dbReference type="Gene3D" id="3.10.580.10">
    <property type="entry name" value="CBS-domain"/>
    <property type="match status" value="1"/>
</dbReference>
<feature type="domain" description="CBS" evidence="10">
    <location>
        <begin position="312"/>
        <end position="368"/>
    </location>
</feature>
<evidence type="ECO:0000256" key="3">
    <source>
        <dbReference type="ARBA" id="ARBA00022737"/>
    </source>
</evidence>
<comment type="catalytic activity">
    <reaction evidence="8">
        <text>a quaternary ammonium(out) + ATP + H2O = a quaternary ammonium(in) + ADP + phosphate + H(+)</text>
        <dbReference type="Rhea" id="RHEA:11036"/>
        <dbReference type="ChEBI" id="CHEBI:15377"/>
        <dbReference type="ChEBI" id="CHEBI:15378"/>
        <dbReference type="ChEBI" id="CHEBI:30616"/>
        <dbReference type="ChEBI" id="CHEBI:35267"/>
        <dbReference type="ChEBI" id="CHEBI:43474"/>
        <dbReference type="ChEBI" id="CHEBI:456216"/>
    </reaction>
</comment>
<dbReference type="NCBIfam" id="TIGR01186">
    <property type="entry name" value="proV"/>
    <property type="match status" value="1"/>
</dbReference>
<dbReference type="SUPFAM" id="SSF52540">
    <property type="entry name" value="P-loop containing nucleoside triphosphate hydrolases"/>
    <property type="match status" value="1"/>
</dbReference>
<dbReference type="InterPro" id="IPR017871">
    <property type="entry name" value="ABC_transporter-like_CS"/>
</dbReference>
<dbReference type="GO" id="GO:0005524">
    <property type="term" value="F:ATP binding"/>
    <property type="evidence" value="ECO:0007669"/>
    <property type="project" value="UniProtKB-UniRule"/>
</dbReference>
<protein>
    <recommendedName>
        <fullName evidence="8">Quaternary amine transport ATP-binding protein</fullName>
        <ecNumber evidence="8">7.6.2.9</ecNumber>
    </recommendedName>
</protein>
<dbReference type="PROSITE" id="PS50893">
    <property type="entry name" value="ABC_TRANSPORTER_2"/>
    <property type="match status" value="1"/>
</dbReference>
<organism evidence="11 12">
    <name type="scientific">Candidatus Gallilactobacillus intestinavium</name>
    <dbReference type="NCBI Taxonomy" id="2840838"/>
    <lineage>
        <taxon>Bacteria</taxon>
        <taxon>Bacillati</taxon>
        <taxon>Bacillota</taxon>
        <taxon>Bacilli</taxon>
        <taxon>Lactobacillales</taxon>
        <taxon>Lactobacillaceae</taxon>
        <taxon>Lactobacillaceae incertae sedis</taxon>
        <taxon>Candidatus Gallilactobacillus</taxon>
    </lineage>
</organism>
<evidence type="ECO:0000313" key="12">
    <source>
        <dbReference type="Proteomes" id="UP000823614"/>
    </source>
</evidence>
<dbReference type="PANTHER" id="PTHR43117">
    <property type="entry name" value="OSMOPROTECTANT IMPORT ATP-BINDING PROTEIN OSMV"/>
    <property type="match status" value="1"/>
</dbReference>
<evidence type="ECO:0000256" key="7">
    <source>
        <dbReference type="PROSITE-ProRule" id="PRU00703"/>
    </source>
</evidence>
<evidence type="ECO:0000256" key="4">
    <source>
        <dbReference type="ARBA" id="ARBA00022741"/>
    </source>
</evidence>
<gene>
    <name evidence="11" type="ORF">IAA89_03625</name>
</gene>
<dbReference type="EMBL" id="JADIMP010000058">
    <property type="protein sequence ID" value="MBO8441521.1"/>
    <property type="molecule type" value="Genomic_DNA"/>
</dbReference>
<dbReference type="InterPro" id="IPR003593">
    <property type="entry name" value="AAA+_ATPase"/>
</dbReference>
<evidence type="ECO:0000313" key="11">
    <source>
        <dbReference type="EMBL" id="MBO8441521.1"/>
    </source>
</evidence>
<dbReference type="EC" id="7.6.2.9" evidence="8"/>
<dbReference type="InterPro" id="IPR003439">
    <property type="entry name" value="ABC_transporter-like_ATP-bd"/>
</dbReference>
<dbReference type="SUPFAM" id="SSF54631">
    <property type="entry name" value="CBS-domain pair"/>
    <property type="match status" value="1"/>
</dbReference>
<comment type="subunit">
    <text evidence="8">The complex is probably composed of two ATP-binding proteins, two transmembrane proteins and a solute-binding protein.</text>
</comment>
<name>A0A9D9E7Y7_9LACO</name>
<keyword evidence="2 8" id="KW-0813">Transport</keyword>
<evidence type="ECO:0000259" key="10">
    <source>
        <dbReference type="PROSITE" id="PS51371"/>
    </source>
</evidence>
<reference evidence="11" key="2">
    <citation type="journal article" date="2021" name="PeerJ">
        <title>Extensive microbial diversity within the chicken gut microbiome revealed by metagenomics and culture.</title>
        <authorList>
            <person name="Gilroy R."/>
            <person name="Ravi A."/>
            <person name="Getino M."/>
            <person name="Pursley I."/>
            <person name="Horton D.L."/>
            <person name="Alikhan N.F."/>
            <person name="Baker D."/>
            <person name="Gharbi K."/>
            <person name="Hall N."/>
            <person name="Watson M."/>
            <person name="Adriaenssens E.M."/>
            <person name="Foster-Nyarko E."/>
            <person name="Jarju S."/>
            <person name="Secka A."/>
            <person name="Antonio M."/>
            <person name="Oren A."/>
            <person name="Chaudhuri R.R."/>
            <person name="La Ragione R."/>
            <person name="Hildebrand F."/>
            <person name="Pallen M.J."/>
        </authorList>
    </citation>
    <scope>NUCLEOTIDE SEQUENCE</scope>
    <source>
        <strain evidence="11">C6-149</strain>
    </source>
</reference>
<keyword evidence="5 8" id="KW-0067">ATP-binding</keyword>
<keyword evidence="8" id="KW-0472">Membrane</keyword>
<evidence type="ECO:0000256" key="5">
    <source>
        <dbReference type="ARBA" id="ARBA00022840"/>
    </source>
</evidence>
<comment type="similarity">
    <text evidence="1 8">Belongs to the ABC transporter superfamily.</text>
</comment>
<reference evidence="11" key="1">
    <citation type="submission" date="2020-10" db="EMBL/GenBank/DDBJ databases">
        <authorList>
            <person name="Gilroy R."/>
        </authorList>
    </citation>
    <scope>NUCLEOTIDE SEQUENCE</scope>
    <source>
        <strain evidence="11">C6-149</strain>
    </source>
</reference>
<evidence type="ECO:0000259" key="9">
    <source>
        <dbReference type="PROSITE" id="PS50893"/>
    </source>
</evidence>
<accession>A0A9D9E7Y7</accession>
<dbReference type="InterPro" id="IPR027417">
    <property type="entry name" value="P-loop_NTPase"/>
</dbReference>
<dbReference type="GO" id="GO:0015418">
    <property type="term" value="F:ABC-type quaternary ammonium compound transporting activity"/>
    <property type="evidence" value="ECO:0007669"/>
    <property type="project" value="UniProtKB-EC"/>
</dbReference>
<evidence type="ECO:0000256" key="8">
    <source>
        <dbReference type="RuleBase" id="RU369116"/>
    </source>
</evidence>
<evidence type="ECO:0000256" key="1">
    <source>
        <dbReference type="ARBA" id="ARBA00005417"/>
    </source>
</evidence>
<dbReference type="CDD" id="cd04583">
    <property type="entry name" value="CBS_pair_ABC_OpuCA_assoc"/>
    <property type="match status" value="1"/>
</dbReference>
<dbReference type="AlphaFoldDB" id="A0A9D9E7Y7"/>
<dbReference type="SMART" id="SM00382">
    <property type="entry name" value="AAA"/>
    <property type="match status" value="1"/>
</dbReference>
<dbReference type="InterPro" id="IPR005892">
    <property type="entry name" value="Gly-betaine_transp_ATP-bd"/>
</dbReference>
<sequence length="375" mass="42625">MQHLRKVYSGNKVAVKDFSLNVKKGEFICFIGTSGSGKTTTMRMINRMLKPTSGQIILEGNDISEINPVKLRRRIGYVIQNVGLLPHMTIEENIVLVPKLLNWDEDERHKIAKKMINLVELPEELLKRYPAELSGGQQQRIGVARALAAKQDLILMDEPFSALDPLTREKLQDLVKKLQKKYNKTFIFVTHDMDEALKLSDRLVVMSYGNIEQIATPEEILKNPANSFVRDLIGKERLIQARPNIITVGQIMSKKPVTLTKNETMHSALKLMHDERVDTLLVTDDEKHLLGFIDVEDINDHYSPNKKIEDLINADILYVNENSIIRDTVNKILKRGYKNIPVVNDDHKIVGIVTRTALVDIIYDALTIDDSKVGD</sequence>
<feature type="domain" description="CBS" evidence="10">
    <location>
        <begin position="252"/>
        <end position="311"/>
    </location>
</feature>
<proteinExistence type="inferred from homology"/>
<keyword evidence="3" id="KW-0677">Repeat</keyword>
<keyword evidence="8" id="KW-0997">Cell inner membrane</keyword>
<keyword evidence="8" id="KW-1003">Cell membrane</keyword>
<dbReference type="InterPro" id="IPR046342">
    <property type="entry name" value="CBS_dom_sf"/>
</dbReference>
<dbReference type="PANTHER" id="PTHR43117:SF3">
    <property type="entry name" value="CHOLINE TRANSPORT ATP-BINDING PROTEIN OPUBA"/>
    <property type="match status" value="1"/>
</dbReference>
<dbReference type="PROSITE" id="PS00211">
    <property type="entry name" value="ABC_TRANSPORTER_1"/>
    <property type="match status" value="1"/>
</dbReference>
<dbReference type="GO" id="GO:0031460">
    <property type="term" value="P:glycine betaine transport"/>
    <property type="evidence" value="ECO:0007669"/>
    <property type="project" value="InterPro"/>
</dbReference>
<dbReference type="PROSITE" id="PS51371">
    <property type="entry name" value="CBS"/>
    <property type="match status" value="2"/>
</dbReference>
<dbReference type="GO" id="GO:0006865">
    <property type="term" value="P:amino acid transport"/>
    <property type="evidence" value="ECO:0007669"/>
    <property type="project" value="UniProtKB-UniRule"/>
</dbReference>
<evidence type="ECO:0000256" key="6">
    <source>
        <dbReference type="ARBA" id="ARBA00023122"/>
    </source>
</evidence>
<dbReference type="SMART" id="SM00116">
    <property type="entry name" value="CBS"/>
    <property type="match status" value="2"/>
</dbReference>
<comment type="caution">
    <text evidence="11">The sequence shown here is derived from an EMBL/GenBank/DDBJ whole genome shotgun (WGS) entry which is preliminary data.</text>
</comment>
<dbReference type="GO" id="GO:0005886">
    <property type="term" value="C:plasma membrane"/>
    <property type="evidence" value="ECO:0007669"/>
    <property type="project" value="UniProtKB-SubCell"/>
</dbReference>
<dbReference type="GO" id="GO:0016887">
    <property type="term" value="F:ATP hydrolysis activity"/>
    <property type="evidence" value="ECO:0007669"/>
    <property type="project" value="UniProtKB-UniRule"/>
</dbReference>
<dbReference type="Gene3D" id="3.40.50.300">
    <property type="entry name" value="P-loop containing nucleotide triphosphate hydrolases"/>
    <property type="match status" value="1"/>
</dbReference>
<feature type="domain" description="ABC transporter" evidence="9">
    <location>
        <begin position="2"/>
        <end position="233"/>
    </location>
</feature>
<comment type="subcellular location">
    <subcellularLocation>
        <location evidence="8">Cell inner membrane</location>
        <topology evidence="8">Peripheral membrane protein</topology>
    </subcellularLocation>
</comment>
<evidence type="ECO:0000256" key="2">
    <source>
        <dbReference type="ARBA" id="ARBA00022448"/>
    </source>
</evidence>
<keyword evidence="4 8" id="KW-0547">Nucleotide-binding</keyword>
<dbReference type="FunFam" id="3.40.50.300:FF:000425">
    <property type="entry name" value="Probable ABC transporter, ATP-binding subunit"/>
    <property type="match status" value="1"/>
</dbReference>
<dbReference type="Pfam" id="PF00005">
    <property type="entry name" value="ABC_tran"/>
    <property type="match status" value="1"/>
</dbReference>
<dbReference type="Pfam" id="PF00571">
    <property type="entry name" value="CBS"/>
    <property type="match status" value="2"/>
</dbReference>
<dbReference type="InterPro" id="IPR000644">
    <property type="entry name" value="CBS_dom"/>
</dbReference>